<organism evidence="3 4">
    <name type="scientific">Rhodoplanes tepidamans</name>
    <name type="common">Rhodoplanes cryptolactis</name>
    <dbReference type="NCBI Taxonomy" id="200616"/>
    <lineage>
        <taxon>Bacteria</taxon>
        <taxon>Pseudomonadati</taxon>
        <taxon>Pseudomonadota</taxon>
        <taxon>Alphaproteobacteria</taxon>
        <taxon>Hyphomicrobiales</taxon>
        <taxon>Nitrobacteraceae</taxon>
        <taxon>Rhodoplanes</taxon>
    </lineage>
</organism>
<protein>
    <submittedName>
        <fullName evidence="3">Class I adenylate-forming enzyme family protein</fullName>
    </submittedName>
</protein>
<comment type="caution">
    <text evidence="3">The sequence shown here is derived from an EMBL/GenBank/DDBJ whole genome shotgun (WGS) entry which is preliminary data.</text>
</comment>
<sequence length="514" mass="55005">MRVETFLSASAARRPDKVALVAGERRLTWRDLDRASDRLAGALAAHGIRRGDRVVVFMDNCAEAVVAIFAILKAGGVFSPIHPSTKADKLAYVLNNCRAAGLVTLGRLARVAAAALAQAPAVGTVMVAEPRDGAPPSWLRYDAALSADAAPPPAPGIALDLAMLIYTSGTTGRPKGVMMTHQNMLAAAGAVAACIDSREDDVILSVLPLSFNYGLYQVFLAARSGATLVLEKSFAFPQAVVQRIAAERATVFPLVPTIAALLLQLKDLKTGDLPTLRTFTNTAAALPIGHILRLRTLFPAARLHSMYGLTECKRCTWLPPDELMRRPDSVGVALPGTEVWVADETGAPLPPGEVGELVVRGPHVMQGYWDDPAATARALRPGPYPWERVLHTGDLFRADAEGFFYFVARKDDIIKSRGEKVSPQEVERALHALPGVREAAVLGVDDPILGQAVKAIVVAAPGALTAQDVIRHCARVLEDVMVPKHVEFRDALPKLDNGKIDRRALAAPLMDAAE</sequence>
<name>A0ABT5J9W7_RHOTP</name>
<dbReference type="Pfam" id="PF00501">
    <property type="entry name" value="AMP-binding"/>
    <property type="match status" value="1"/>
</dbReference>
<dbReference type="Proteomes" id="UP001165652">
    <property type="component" value="Unassembled WGS sequence"/>
</dbReference>
<dbReference type="PROSITE" id="PS00455">
    <property type="entry name" value="AMP_BINDING"/>
    <property type="match status" value="1"/>
</dbReference>
<dbReference type="InterPro" id="IPR025110">
    <property type="entry name" value="AMP-bd_C"/>
</dbReference>
<dbReference type="Gene3D" id="3.40.50.12780">
    <property type="entry name" value="N-terminal domain of ligase-like"/>
    <property type="match status" value="1"/>
</dbReference>
<reference evidence="3" key="2">
    <citation type="submission" date="2023-02" db="EMBL/GenBank/DDBJ databases">
        <authorList>
            <person name="Rayyan A."/>
            <person name="Meyer T."/>
            <person name="Kyndt J.A."/>
        </authorList>
    </citation>
    <scope>NUCLEOTIDE SEQUENCE</scope>
    <source>
        <strain evidence="3">DSM 9987</strain>
    </source>
</reference>
<dbReference type="RefSeq" id="WP_272777309.1">
    <property type="nucleotide sequence ID" value="NZ_JAQQLI010000016.1"/>
</dbReference>
<dbReference type="InterPro" id="IPR000873">
    <property type="entry name" value="AMP-dep_synth/lig_dom"/>
</dbReference>
<dbReference type="PANTHER" id="PTHR43767:SF10">
    <property type="entry name" value="SURFACTIN SYNTHASE SUBUNIT 1"/>
    <property type="match status" value="1"/>
</dbReference>
<evidence type="ECO:0000313" key="4">
    <source>
        <dbReference type="Proteomes" id="UP001165652"/>
    </source>
</evidence>
<dbReference type="EMBL" id="JAQQLI010000016">
    <property type="protein sequence ID" value="MDC7786460.1"/>
    <property type="molecule type" value="Genomic_DNA"/>
</dbReference>
<accession>A0ABT5J9W7</accession>
<dbReference type="InterPro" id="IPR045851">
    <property type="entry name" value="AMP-bd_C_sf"/>
</dbReference>
<gene>
    <name evidence="3" type="ORF">PQJ73_12280</name>
</gene>
<dbReference type="Gene3D" id="3.30.300.30">
    <property type="match status" value="1"/>
</dbReference>
<dbReference type="SUPFAM" id="SSF56801">
    <property type="entry name" value="Acetyl-CoA synthetase-like"/>
    <property type="match status" value="1"/>
</dbReference>
<dbReference type="InterPro" id="IPR050237">
    <property type="entry name" value="ATP-dep_AMP-bd_enzyme"/>
</dbReference>
<evidence type="ECO:0000259" key="2">
    <source>
        <dbReference type="Pfam" id="PF13193"/>
    </source>
</evidence>
<dbReference type="InterPro" id="IPR042099">
    <property type="entry name" value="ANL_N_sf"/>
</dbReference>
<evidence type="ECO:0000259" key="1">
    <source>
        <dbReference type="Pfam" id="PF00501"/>
    </source>
</evidence>
<proteinExistence type="predicted"/>
<keyword evidence="4" id="KW-1185">Reference proteome</keyword>
<dbReference type="PANTHER" id="PTHR43767">
    <property type="entry name" value="LONG-CHAIN-FATTY-ACID--COA LIGASE"/>
    <property type="match status" value="1"/>
</dbReference>
<reference evidence="3" key="1">
    <citation type="journal article" date="2023" name="Microbiol Resour">
        <title>Genome Sequences of Rhodoplanes serenus and Two Thermotolerant Strains, Rhodoplanes tepidamans and 'Rhodoplanes cryptolactis,' Further Refine the Genus.</title>
        <authorList>
            <person name="Rayyan A.A."/>
            <person name="Kyndt J.A."/>
        </authorList>
    </citation>
    <scope>NUCLEOTIDE SEQUENCE</scope>
    <source>
        <strain evidence="3">DSM 9987</strain>
    </source>
</reference>
<feature type="domain" description="AMP-dependent synthetase/ligase" evidence="1">
    <location>
        <begin position="9"/>
        <end position="369"/>
    </location>
</feature>
<dbReference type="InterPro" id="IPR020845">
    <property type="entry name" value="AMP-binding_CS"/>
</dbReference>
<evidence type="ECO:0000313" key="3">
    <source>
        <dbReference type="EMBL" id="MDC7786460.1"/>
    </source>
</evidence>
<dbReference type="Pfam" id="PF13193">
    <property type="entry name" value="AMP-binding_C"/>
    <property type="match status" value="1"/>
</dbReference>
<feature type="domain" description="AMP-binding enzyme C-terminal" evidence="2">
    <location>
        <begin position="425"/>
        <end position="499"/>
    </location>
</feature>